<dbReference type="RefSeq" id="WP_136464305.1">
    <property type="nucleotide sequence ID" value="NZ_SRKY01000005.1"/>
</dbReference>
<name>A0A4S4N9F9_9RHOB</name>
<reference evidence="2 3" key="1">
    <citation type="submission" date="2019-04" db="EMBL/GenBank/DDBJ databases">
        <title>Shimia ponticola sp. nov., isolated from seawater.</title>
        <authorList>
            <person name="Kim Y.-O."/>
            <person name="Yoon J.-H."/>
        </authorList>
    </citation>
    <scope>NUCLEOTIDE SEQUENCE [LARGE SCALE GENOMIC DNA]</scope>
    <source>
        <strain evidence="2 3">MYP11</strain>
    </source>
</reference>
<evidence type="ECO:0000256" key="1">
    <source>
        <dbReference type="SAM" id="SignalP"/>
    </source>
</evidence>
<feature type="chain" id="PRO_5020866019" description="Peptidoglycan binding-like domain-containing protein" evidence="1">
    <location>
        <begin position="22"/>
        <end position="514"/>
    </location>
</feature>
<sequence>MFTAVRRLIAVSALSGGLAGAASGEQALDYSVDSIFDLDRVRDITFTGEDGMLLVTMADRVLRFGTFPLEVNAEIGVKIDAISGVVTKEDTLVVLGDDPKGAYPREGLKRGIERYTTGVILTYPNISKSLNAQIDPFIIPLTTTPFSESLLTDDGVLFATNPTWSSVVRTDVTDMVSYLTGTSDTPFYLDDLFLQCGTASSFSVFENKDQVYYTASVTGAKLIEYGPIEYNNSELPQSDCFDPNGSPLSKTVSTQALNQNALQHTLIDNTDAIDDPLLVSKMLLTFDADTAKLQAFPIREFRGKLSMSRSTRFGYDMQQSAPGLAARNGRFGLLAADTSGDIILVSFLGANAVYRFRQTEGEIDYAGMFEFSKPVRMLRVSEDGNFVAIALGDTRRDVSEELLVIHNPRAIPDRGPLTRVRHSVLHMQELLLDSGFELTKDGIYGPQTDKAIKAYLEATQVPAPSQPASIDLNGALGAVSPIFTAPTAARPLKPNTEIQQIGNSLRGLFPLQKN</sequence>
<dbReference type="Proteomes" id="UP000306602">
    <property type="component" value="Unassembled WGS sequence"/>
</dbReference>
<proteinExistence type="predicted"/>
<keyword evidence="3" id="KW-1185">Reference proteome</keyword>
<keyword evidence="1" id="KW-0732">Signal</keyword>
<protein>
    <recommendedName>
        <fullName evidence="4">Peptidoglycan binding-like domain-containing protein</fullName>
    </recommendedName>
</protein>
<accession>A0A4S4N9F9</accession>
<comment type="caution">
    <text evidence="2">The sequence shown here is derived from an EMBL/GenBank/DDBJ whole genome shotgun (WGS) entry which is preliminary data.</text>
</comment>
<evidence type="ECO:0000313" key="3">
    <source>
        <dbReference type="Proteomes" id="UP000306602"/>
    </source>
</evidence>
<evidence type="ECO:0008006" key="4">
    <source>
        <dbReference type="Google" id="ProtNLM"/>
    </source>
</evidence>
<dbReference type="EMBL" id="SRKY01000005">
    <property type="protein sequence ID" value="THH34718.1"/>
    <property type="molecule type" value="Genomic_DNA"/>
</dbReference>
<feature type="signal peptide" evidence="1">
    <location>
        <begin position="1"/>
        <end position="21"/>
    </location>
</feature>
<dbReference type="AlphaFoldDB" id="A0A4S4N9F9"/>
<evidence type="ECO:0000313" key="2">
    <source>
        <dbReference type="EMBL" id="THH34718.1"/>
    </source>
</evidence>
<gene>
    <name evidence="2" type="ORF">E4Z66_17260</name>
</gene>
<organism evidence="2 3">
    <name type="scientific">Aliishimia ponticola</name>
    <dbReference type="NCBI Taxonomy" id="2499833"/>
    <lineage>
        <taxon>Bacteria</taxon>
        <taxon>Pseudomonadati</taxon>
        <taxon>Pseudomonadota</taxon>
        <taxon>Alphaproteobacteria</taxon>
        <taxon>Rhodobacterales</taxon>
        <taxon>Paracoccaceae</taxon>
        <taxon>Aliishimia</taxon>
    </lineage>
</organism>